<name>A0A251VQH0_HELAN</name>
<evidence type="ECO:0000259" key="1">
    <source>
        <dbReference type="PROSITE" id="PS50108"/>
    </source>
</evidence>
<reference evidence="2" key="3">
    <citation type="submission" date="2020-06" db="EMBL/GenBank/DDBJ databases">
        <title>Helianthus annuus Genome sequencing and assembly Release 2.</title>
        <authorList>
            <person name="Gouzy J."/>
            <person name="Langlade N."/>
            <person name="Munos S."/>
        </authorList>
    </citation>
    <scope>NUCLEOTIDE SEQUENCE</scope>
    <source>
        <tissue evidence="2">Leaves</tissue>
    </source>
</reference>
<dbReference type="GO" id="GO:0005886">
    <property type="term" value="C:plasma membrane"/>
    <property type="evidence" value="ECO:0000318"/>
    <property type="project" value="GO_Central"/>
</dbReference>
<reference evidence="2 4" key="1">
    <citation type="journal article" date="2017" name="Nature">
        <title>The sunflower genome provides insights into oil metabolism, flowering and Asterid evolution.</title>
        <authorList>
            <person name="Badouin H."/>
            <person name="Gouzy J."/>
            <person name="Grassa C.J."/>
            <person name="Murat F."/>
            <person name="Staton S.E."/>
            <person name="Cottret L."/>
            <person name="Lelandais-Briere C."/>
            <person name="Owens G.L."/>
            <person name="Carrere S."/>
            <person name="Mayjonade B."/>
            <person name="Legrand L."/>
            <person name="Gill N."/>
            <person name="Kane N.C."/>
            <person name="Bowers J.E."/>
            <person name="Hubner S."/>
            <person name="Bellec A."/>
            <person name="Berard A."/>
            <person name="Berges H."/>
            <person name="Blanchet N."/>
            <person name="Boniface M.C."/>
            <person name="Brunel D."/>
            <person name="Catrice O."/>
            <person name="Chaidir N."/>
            <person name="Claudel C."/>
            <person name="Donnadieu C."/>
            <person name="Faraut T."/>
            <person name="Fievet G."/>
            <person name="Helmstetter N."/>
            <person name="King M."/>
            <person name="Knapp S.J."/>
            <person name="Lai Z."/>
            <person name="Le Paslier M.C."/>
            <person name="Lippi Y."/>
            <person name="Lorenzon L."/>
            <person name="Mandel J.R."/>
            <person name="Marage G."/>
            <person name="Marchand G."/>
            <person name="Marquand E."/>
            <person name="Bret-Mestries E."/>
            <person name="Morien E."/>
            <person name="Nambeesan S."/>
            <person name="Nguyen T."/>
            <person name="Pegot-Espagnet P."/>
            <person name="Pouilly N."/>
            <person name="Raftis F."/>
            <person name="Sallet E."/>
            <person name="Schiex T."/>
            <person name="Thomas J."/>
            <person name="Vandecasteele C."/>
            <person name="Vares D."/>
            <person name="Vear F."/>
            <person name="Vautrin S."/>
            <person name="Crespi M."/>
            <person name="Mangin B."/>
            <person name="Burke J.M."/>
            <person name="Salse J."/>
            <person name="Munos S."/>
            <person name="Vincourt P."/>
            <person name="Rieseberg L.H."/>
            <person name="Langlade N.B."/>
        </authorList>
    </citation>
    <scope>NUCLEOTIDE SEQUENCE [LARGE SCALE GENOMIC DNA]</scope>
    <source>
        <strain evidence="4">cv. SF193</strain>
        <tissue evidence="2">Leaves</tissue>
    </source>
</reference>
<dbReference type="OrthoDB" id="678664at2759"/>
<dbReference type="InterPro" id="IPR044509">
    <property type="entry name" value="RIC2/4"/>
</dbReference>
<accession>A0A251VQH0</accession>
<proteinExistence type="predicted"/>
<dbReference type="SMART" id="SM00285">
    <property type="entry name" value="PBD"/>
    <property type="match status" value="1"/>
</dbReference>
<dbReference type="Proteomes" id="UP000215914">
    <property type="component" value="Chromosome 1"/>
</dbReference>
<dbReference type="PROSITE" id="PS50108">
    <property type="entry name" value="CRIB"/>
    <property type="match status" value="1"/>
</dbReference>
<dbReference type="GO" id="GO:0009860">
    <property type="term" value="P:pollen tube growth"/>
    <property type="evidence" value="ECO:0000318"/>
    <property type="project" value="GO_Central"/>
</dbReference>
<evidence type="ECO:0000313" key="2">
    <source>
        <dbReference type="EMBL" id="KAF5822976.1"/>
    </source>
</evidence>
<dbReference type="OMA" id="IACASHS"/>
<dbReference type="AlphaFoldDB" id="A0A251VQH0"/>
<organism evidence="3 4">
    <name type="scientific">Helianthus annuus</name>
    <name type="common">Common sunflower</name>
    <dbReference type="NCBI Taxonomy" id="4232"/>
    <lineage>
        <taxon>Eukaryota</taxon>
        <taxon>Viridiplantae</taxon>
        <taxon>Streptophyta</taxon>
        <taxon>Embryophyta</taxon>
        <taxon>Tracheophyta</taxon>
        <taxon>Spermatophyta</taxon>
        <taxon>Magnoliopsida</taxon>
        <taxon>eudicotyledons</taxon>
        <taxon>Gunneridae</taxon>
        <taxon>Pentapetalae</taxon>
        <taxon>asterids</taxon>
        <taxon>campanulids</taxon>
        <taxon>Asterales</taxon>
        <taxon>Asteraceae</taxon>
        <taxon>Asteroideae</taxon>
        <taxon>Heliantheae alliance</taxon>
        <taxon>Heliantheae</taxon>
        <taxon>Helianthus</taxon>
    </lineage>
</organism>
<gene>
    <name evidence="3" type="ORF">HannXRQ_Chr01g0021741</name>
    <name evidence="2" type="ORF">HanXRQr2_Chr01g0033191</name>
</gene>
<dbReference type="EMBL" id="MNCJ02000316">
    <property type="protein sequence ID" value="KAF5822976.1"/>
    <property type="molecule type" value="Genomic_DNA"/>
</dbReference>
<sequence>MKERISRFLWLPFYMGCWDRAVEVKGDQSKPAATMEGESSSSSSMVKVKKSWSFEAPSRSDISKVVDRLIRITFKSVTQIFAYKDFEDIESETELEIGLPTDVKHVTHIGTDGTMTTNPDNDSDHLQLPETLSFPSATLEQLLQQMAKVEKRDP</sequence>
<dbReference type="InterPro" id="IPR000095">
    <property type="entry name" value="CRIB_dom"/>
</dbReference>
<protein>
    <submittedName>
        <fullName evidence="2 3">CRIB domain-containing protein</fullName>
    </submittedName>
</protein>
<dbReference type="CDD" id="cd00132">
    <property type="entry name" value="CRIB"/>
    <property type="match status" value="1"/>
</dbReference>
<dbReference type="Gramene" id="mRNA:HanXRQr2_Chr01g0033191">
    <property type="protein sequence ID" value="mRNA:HanXRQr2_Chr01g0033191"/>
    <property type="gene ID" value="HanXRQr2_Chr01g0033191"/>
</dbReference>
<keyword evidence="4" id="KW-1185">Reference proteome</keyword>
<dbReference type="PANTHER" id="PTHR46931">
    <property type="entry name" value="CRIB DOMAIN-CONTAINING PROTEIN RIC2"/>
    <property type="match status" value="1"/>
</dbReference>
<evidence type="ECO:0000313" key="3">
    <source>
        <dbReference type="EMBL" id="OTG37704.1"/>
    </source>
</evidence>
<dbReference type="InParanoid" id="A0A251VQH0"/>
<evidence type="ECO:0000313" key="4">
    <source>
        <dbReference type="Proteomes" id="UP000215914"/>
    </source>
</evidence>
<dbReference type="PANTHER" id="PTHR46931:SF19">
    <property type="entry name" value="CRIB DOMAIN-CONTAINING PROTEIN"/>
    <property type="match status" value="1"/>
</dbReference>
<feature type="domain" description="CRIB" evidence="1">
    <location>
        <begin position="97"/>
        <end position="110"/>
    </location>
</feature>
<dbReference type="EMBL" id="CM007890">
    <property type="protein sequence ID" value="OTG37704.1"/>
    <property type="molecule type" value="Genomic_DNA"/>
</dbReference>
<reference evidence="3" key="2">
    <citation type="submission" date="2017-02" db="EMBL/GenBank/DDBJ databases">
        <title>Sunflower complete genome.</title>
        <authorList>
            <person name="Langlade N."/>
            <person name="Munos S."/>
        </authorList>
    </citation>
    <scope>NUCLEOTIDE SEQUENCE [LARGE SCALE GENOMIC DNA]</scope>
    <source>
        <tissue evidence="3">Leaves</tissue>
    </source>
</reference>